<evidence type="ECO:0000313" key="11">
    <source>
        <dbReference type="EMBL" id="GGE52902.1"/>
    </source>
</evidence>
<gene>
    <name evidence="11" type="primary">pomB</name>
    <name evidence="11" type="ORF">GCM10007276_32380</name>
</gene>
<evidence type="ECO:0000256" key="3">
    <source>
        <dbReference type="ARBA" id="ARBA00022475"/>
    </source>
</evidence>
<reference evidence="11" key="2">
    <citation type="submission" date="2020-09" db="EMBL/GenBank/DDBJ databases">
        <authorList>
            <person name="Sun Q."/>
            <person name="Sedlacek I."/>
        </authorList>
    </citation>
    <scope>NUCLEOTIDE SEQUENCE</scope>
    <source>
        <strain evidence="11">CCM 7684</strain>
    </source>
</reference>
<comment type="similarity">
    <text evidence="2">Belongs to the MotB family.</text>
</comment>
<dbReference type="SUPFAM" id="SSF103088">
    <property type="entry name" value="OmpA-like"/>
    <property type="match status" value="1"/>
</dbReference>
<dbReference type="PANTHER" id="PTHR30329">
    <property type="entry name" value="STATOR ELEMENT OF FLAGELLAR MOTOR COMPLEX"/>
    <property type="match status" value="1"/>
</dbReference>
<evidence type="ECO:0000256" key="7">
    <source>
        <dbReference type="PROSITE-ProRule" id="PRU00473"/>
    </source>
</evidence>
<reference evidence="11" key="1">
    <citation type="journal article" date="2014" name="Int. J. Syst. Evol. Microbiol.">
        <title>Complete genome sequence of Corynebacterium casei LMG S-19264T (=DSM 44701T), isolated from a smear-ripened cheese.</title>
        <authorList>
            <consortium name="US DOE Joint Genome Institute (JGI-PGF)"/>
            <person name="Walter F."/>
            <person name="Albersmeier A."/>
            <person name="Kalinowski J."/>
            <person name="Ruckert C."/>
        </authorList>
    </citation>
    <scope>NUCLEOTIDE SEQUENCE</scope>
    <source>
        <strain evidence="11">CCM 7684</strain>
    </source>
</reference>
<evidence type="ECO:0000313" key="12">
    <source>
        <dbReference type="Proteomes" id="UP000602745"/>
    </source>
</evidence>
<dbReference type="GO" id="GO:0005886">
    <property type="term" value="C:plasma membrane"/>
    <property type="evidence" value="ECO:0007669"/>
    <property type="project" value="UniProtKB-SubCell"/>
</dbReference>
<feature type="domain" description="OmpA-like" evidence="10">
    <location>
        <begin position="147"/>
        <end position="266"/>
    </location>
</feature>
<evidence type="ECO:0000256" key="5">
    <source>
        <dbReference type="ARBA" id="ARBA00022989"/>
    </source>
</evidence>
<dbReference type="Gene3D" id="3.30.1330.60">
    <property type="entry name" value="OmpA-like domain"/>
    <property type="match status" value="1"/>
</dbReference>
<keyword evidence="6 7" id="KW-0472">Membrane</keyword>
<evidence type="ECO:0000256" key="4">
    <source>
        <dbReference type="ARBA" id="ARBA00022692"/>
    </source>
</evidence>
<dbReference type="InterPro" id="IPR050330">
    <property type="entry name" value="Bact_OuterMem_StrucFunc"/>
</dbReference>
<dbReference type="CDD" id="cd07185">
    <property type="entry name" value="OmpA_C-like"/>
    <property type="match status" value="1"/>
</dbReference>
<comment type="subcellular location">
    <subcellularLocation>
        <location evidence="1">Cell membrane</location>
        <topology evidence="1">Single-pass membrane protein</topology>
    </subcellularLocation>
</comment>
<sequence length="275" mass="30062">MARKKKGEGHAGGHGWYVTFADLMALLMAFFVVVAASSKQDVDKMEAAVGSIREAFGMQTKDARAGVIEQDGLPTRSKNKFRDDVNAEETSSSSGPVTDEQFRGFASSNINPNFAMTAASLRQALQSLPDIAEVSRHIVIEETPDGLAIQLMDQDGRSMFSSGSPEPYERIRGFINAIAPVIRNMPNRLKIEGHTSAGNSDRPLRYGPWELSAERANAVRRMLEANGLASERFRSVEGRADSEPMFPDNPFLAANRRITLVLLNEAPPVPVDALQ</sequence>
<evidence type="ECO:0000256" key="6">
    <source>
        <dbReference type="ARBA" id="ARBA00023136"/>
    </source>
</evidence>
<name>A0A8J2YM06_9RHOB</name>
<dbReference type="PANTHER" id="PTHR30329:SF21">
    <property type="entry name" value="LIPOPROTEIN YIAD-RELATED"/>
    <property type="match status" value="1"/>
</dbReference>
<keyword evidence="4 9" id="KW-0812">Transmembrane</keyword>
<evidence type="ECO:0000256" key="8">
    <source>
        <dbReference type="SAM" id="MobiDB-lite"/>
    </source>
</evidence>
<evidence type="ECO:0000256" key="1">
    <source>
        <dbReference type="ARBA" id="ARBA00004162"/>
    </source>
</evidence>
<keyword evidence="12" id="KW-1185">Reference proteome</keyword>
<feature type="region of interest" description="Disordered" evidence="8">
    <location>
        <begin position="67"/>
        <end position="102"/>
    </location>
</feature>
<evidence type="ECO:0000256" key="2">
    <source>
        <dbReference type="ARBA" id="ARBA00008914"/>
    </source>
</evidence>
<dbReference type="Pfam" id="PF00691">
    <property type="entry name" value="OmpA"/>
    <property type="match status" value="1"/>
</dbReference>
<dbReference type="AlphaFoldDB" id="A0A8J2YM06"/>
<accession>A0A8J2YM06</accession>
<evidence type="ECO:0000256" key="9">
    <source>
        <dbReference type="SAM" id="Phobius"/>
    </source>
</evidence>
<dbReference type="PROSITE" id="PS51123">
    <property type="entry name" value="OMPA_2"/>
    <property type="match status" value="1"/>
</dbReference>
<comment type="caution">
    <text evidence="11">The sequence shown here is derived from an EMBL/GenBank/DDBJ whole genome shotgun (WGS) entry which is preliminary data.</text>
</comment>
<evidence type="ECO:0000259" key="10">
    <source>
        <dbReference type="PROSITE" id="PS51123"/>
    </source>
</evidence>
<feature type="transmembrane region" description="Helical" evidence="9">
    <location>
        <begin position="15"/>
        <end position="36"/>
    </location>
</feature>
<keyword evidence="5 9" id="KW-1133">Transmembrane helix</keyword>
<dbReference type="InterPro" id="IPR006665">
    <property type="entry name" value="OmpA-like"/>
</dbReference>
<keyword evidence="3" id="KW-1003">Cell membrane</keyword>
<organism evidence="11 12">
    <name type="scientific">Agaricicola taiwanensis</name>
    <dbReference type="NCBI Taxonomy" id="591372"/>
    <lineage>
        <taxon>Bacteria</taxon>
        <taxon>Pseudomonadati</taxon>
        <taxon>Pseudomonadota</taxon>
        <taxon>Alphaproteobacteria</taxon>
        <taxon>Rhodobacterales</taxon>
        <taxon>Paracoccaceae</taxon>
        <taxon>Agaricicola</taxon>
    </lineage>
</organism>
<protein>
    <submittedName>
        <fullName evidence="11">Membrane protein</fullName>
    </submittedName>
</protein>
<dbReference type="Pfam" id="PF13677">
    <property type="entry name" value="MotB_plug"/>
    <property type="match status" value="1"/>
</dbReference>
<dbReference type="RefSeq" id="WP_188410870.1">
    <property type="nucleotide sequence ID" value="NZ_BMCP01000006.1"/>
</dbReference>
<dbReference type="InterPro" id="IPR036737">
    <property type="entry name" value="OmpA-like_sf"/>
</dbReference>
<proteinExistence type="inferred from homology"/>
<dbReference type="Proteomes" id="UP000602745">
    <property type="component" value="Unassembled WGS sequence"/>
</dbReference>
<dbReference type="EMBL" id="BMCP01000006">
    <property type="protein sequence ID" value="GGE52902.1"/>
    <property type="molecule type" value="Genomic_DNA"/>
</dbReference>
<dbReference type="InterPro" id="IPR025713">
    <property type="entry name" value="MotB-like_N_dom"/>
</dbReference>